<evidence type="ECO:0000313" key="1">
    <source>
        <dbReference type="EMBL" id="KLO16651.1"/>
    </source>
</evidence>
<evidence type="ECO:0000313" key="2">
    <source>
        <dbReference type="Proteomes" id="UP000053477"/>
    </source>
</evidence>
<reference evidence="1 2" key="1">
    <citation type="submission" date="2015-04" db="EMBL/GenBank/DDBJ databases">
        <title>Complete genome sequence of Schizopora paradoxa KUC8140, a cosmopolitan wood degrader in East Asia.</title>
        <authorList>
            <consortium name="DOE Joint Genome Institute"/>
            <person name="Min B."/>
            <person name="Park H."/>
            <person name="Jang Y."/>
            <person name="Kim J.-J."/>
            <person name="Kim K.H."/>
            <person name="Pangilinan J."/>
            <person name="Lipzen A."/>
            <person name="Riley R."/>
            <person name="Grigoriev I.V."/>
            <person name="Spatafora J.W."/>
            <person name="Choi I.-G."/>
        </authorList>
    </citation>
    <scope>NUCLEOTIDE SEQUENCE [LARGE SCALE GENOMIC DNA]</scope>
    <source>
        <strain evidence="1 2">KUC8140</strain>
    </source>
</reference>
<protein>
    <submittedName>
        <fullName evidence="1">Uncharacterized protein</fullName>
    </submittedName>
</protein>
<dbReference type="Proteomes" id="UP000053477">
    <property type="component" value="Unassembled WGS sequence"/>
</dbReference>
<dbReference type="EMBL" id="KQ085913">
    <property type="protein sequence ID" value="KLO16651.1"/>
    <property type="molecule type" value="Genomic_DNA"/>
</dbReference>
<keyword evidence="2" id="KW-1185">Reference proteome</keyword>
<gene>
    <name evidence="1" type="ORF">SCHPADRAFT_937683</name>
</gene>
<organism evidence="1 2">
    <name type="scientific">Schizopora paradoxa</name>
    <dbReference type="NCBI Taxonomy" id="27342"/>
    <lineage>
        <taxon>Eukaryota</taxon>
        <taxon>Fungi</taxon>
        <taxon>Dikarya</taxon>
        <taxon>Basidiomycota</taxon>
        <taxon>Agaricomycotina</taxon>
        <taxon>Agaricomycetes</taxon>
        <taxon>Hymenochaetales</taxon>
        <taxon>Schizoporaceae</taxon>
        <taxon>Schizopora</taxon>
    </lineage>
</organism>
<accession>A0A0H2SHU9</accession>
<sequence length="538" mass="61196">MASSSYTSQALAIPDIIISIISHVISQQDQAHFASVNRATYELCTIPRVRFVKIESSEGILWSFLQYIRKWKVAGHCLSLTIEQSEATRATSIISFLIIKEMSDSVERQLQHLSYRLPMLLPSLNGGIRSSDQLEVKLEDLLDKVRLLDDIGDLYKAIWKKMSRENIDVNLIWIKIWQELPHINALEELDIDLPLGSWGAFCNGVYPNLKMLQLRLFSRGWNDVQTADVPSPSSPPFQGLERLKVSFREGVDPNPILQSTFPSLRAFELKTSDEENLPDEDLLSRLARFIERHPDIRAASLGKNYVRSAGQYLESAEHLRALHLEVPTSATVLSIPNALGNIPHIAHLRLSGAVTVVLMFLKRSPARPKLPHFRCVELECGNAKEFKDLMRPYSGHEITFRIAQLWDLFPNICEAAFSMTFGGLSLREVLPTLLERLQGSGTLRALRLRNLGAELDGGDFPVELVETTKAIPPNLQFIVWENETSTQTYELLADSESGKRRKVRRISHPREARTRGRWSLDWHEESVFDHIDEDYDKL</sequence>
<dbReference type="AlphaFoldDB" id="A0A0H2SHU9"/>
<dbReference type="InParanoid" id="A0A0H2SHU9"/>
<proteinExistence type="predicted"/>
<name>A0A0H2SHU9_9AGAM</name>